<gene>
    <name evidence="2" type="ORF">H4W34_004422</name>
</gene>
<keyword evidence="3" id="KW-1185">Reference proteome</keyword>
<accession>A0ABR9JVJ0</accession>
<dbReference type="RefSeq" id="WP_192760943.1">
    <property type="nucleotide sequence ID" value="NZ_JADBDZ010000001.1"/>
</dbReference>
<comment type="caution">
    <text evidence="2">The sequence shown here is derived from an EMBL/GenBank/DDBJ whole genome shotgun (WGS) entry which is preliminary data.</text>
</comment>
<evidence type="ECO:0000313" key="3">
    <source>
        <dbReference type="Proteomes" id="UP000627838"/>
    </source>
</evidence>
<dbReference type="InterPro" id="IPR029032">
    <property type="entry name" value="AhpD-like"/>
</dbReference>
<reference evidence="2 3" key="1">
    <citation type="submission" date="2020-10" db="EMBL/GenBank/DDBJ databases">
        <title>Sequencing the genomes of 1000 actinobacteria strains.</title>
        <authorList>
            <person name="Klenk H.-P."/>
        </authorList>
    </citation>
    <scope>NUCLEOTIDE SEQUENCE [LARGE SCALE GENOMIC DNA]</scope>
    <source>
        <strain evidence="2 3">DSM 46744</strain>
    </source>
</reference>
<dbReference type="SUPFAM" id="SSF69118">
    <property type="entry name" value="AhpD-like"/>
    <property type="match status" value="1"/>
</dbReference>
<evidence type="ECO:0000259" key="1">
    <source>
        <dbReference type="Pfam" id="PF02627"/>
    </source>
</evidence>
<organism evidence="2 3">
    <name type="scientific">Actinomadura algeriensis</name>
    <dbReference type="NCBI Taxonomy" id="1679523"/>
    <lineage>
        <taxon>Bacteria</taxon>
        <taxon>Bacillati</taxon>
        <taxon>Actinomycetota</taxon>
        <taxon>Actinomycetes</taxon>
        <taxon>Streptosporangiales</taxon>
        <taxon>Thermomonosporaceae</taxon>
        <taxon>Actinomadura</taxon>
    </lineage>
</organism>
<dbReference type="InterPro" id="IPR003779">
    <property type="entry name" value="CMD-like"/>
</dbReference>
<dbReference type="EMBL" id="JADBDZ010000001">
    <property type="protein sequence ID" value="MBE1534589.1"/>
    <property type="molecule type" value="Genomic_DNA"/>
</dbReference>
<dbReference type="Pfam" id="PF02627">
    <property type="entry name" value="CMD"/>
    <property type="match status" value="1"/>
</dbReference>
<sequence>MAEAPPAPRVAPGGLREVGPLAWLVSRGAALVAGTTPPNLFLTLGRRRKLFRGWLHFAARLMPAGGLPRREGEMVILRVAHLRDCGYEFRHHARLARRAGISAADLERIVAGPDDGGWTGRDRAILAAVDRLQQHRDLDDATWASLRAHLTEPECVELCMLAGHYDMLATVIAALRIQPDRPRRRTVRPR</sequence>
<protein>
    <submittedName>
        <fullName evidence="2">AhpD family alkylhydroperoxidase</fullName>
    </submittedName>
</protein>
<feature type="domain" description="Carboxymuconolactone decarboxylase-like" evidence="1">
    <location>
        <begin position="49"/>
        <end position="129"/>
    </location>
</feature>
<evidence type="ECO:0000313" key="2">
    <source>
        <dbReference type="EMBL" id="MBE1534589.1"/>
    </source>
</evidence>
<dbReference type="PANTHER" id="PTHR34846">
    <property type="entry name" value="4-CARBOXYMUCONOLACTONE DECARBOXYLASE FAMILY PROTEIN (AFU_ORTHOLOGUE AFUA_6G11590)"/>
    <property type="match status" value="1"/>
</dbReference>
<dbReference type="Gene3D" id="1.20.1290.10">
    <property type="entry name" value="AhpD-like"/>
    <property type="match status" value="1"/>
</dbReference>
<dbReference type="PANTHER" id="PTHR34846:SF5">
    <property type="entry name" value="CARBOXYMUCONOLACTONE DECARBOXYLASE-LIKE DOMAIN-CONTAINING PROTEIN"/>
    <property type="match status" value="1"/>
</dbReference>
<dbReference type="Proteomes" id="UP000627838">
    <property type="component" value="Unassembled WGS sequence"/>
</dbReference>
<proteinExistence type="predicted"/>
<name>A0ABR9JVJ0_9ACTN</name>